<dbReference type="GO" id="GO:0046677">
    <property type="term" value="P:response to antibiotic"/>
    <property type="evidence" value="ECO:0007669"/>
    <property type="project" value="UniProtKB-KW"/>
</dbReference>
<evidence type="ECO:0000256" key="5">
    <source>
        <dbReference type="ARBA" id="ARBA00023251"/>
    </source>
</evidence>
<dbReference type="NCBIfam" id="TIGR00231">
    <property type="entry name" value="small_GTP"/>
    <property type="match status" value="1"/>
</dbReference>
<evidence type="ECO:0000256" key="4">
    <source>
        <dbReference type="ARBA" id="ARBA00023134"/>
    </source>
</evidence>
<dbReference type="InterPro" id="IPR027417">
    <property type="entry name" value="P-loop_NTPase"/>
</dbReference>
<dbReference type="InterPro" id="IPR000795">
    <property type="entry name" value="T_Tr_GTP-bd_dom"/>
</dbReference>
<dbReference type="SMART" id="SM00889">
    <property type="entry name" value="EFG_IV"/>
    <property type="match status" value="1"/>
</dbReference>
<dbReference type="PRINTS" id="PR00315">
    <property type="entry name" value="ELONGATNFCT"/>
</dbReference>
<dbReference type="EMBL" id="DVND01000003">
    <property type="protein sequence ID" value="HIU47738.1"/>
    <property type="molecule type" value="Genomic_DNA"/>
</dbReference>
<dbReference type="SUPFAM" id="SSF54980">
    <property type="entry name" value="EF-G C-terminal domain-like"/>
    <property type="match status" value="2"/>
</dbReference>
<organism evidence="7 8">
    <name type="scientific">Candidatus Avimonoglobus intestinipullorum</name>
    <dbReference type="NCBI Taxonomy" id="2840699"/>
    <lineage>
        <taxon>Bacteria</taxon>
        <taxon>Bacillati</taxon>
        <taxon>Bacillota</taxon>
        <taxon>Clostridia</taxon>
        <taxon>Eubacteriales</taxon>
        <taxon>Candidatus Avimonoglobus</taxon>
    </lineage>
</organism>
<dbReference type="Pfam" id="PF03764">
    <property type="entry name" value="EFG_IV"/>
    <property type="match status" value="1"/>
</dbReference>
<dbReference type="Pfam" id="PF00009">
    <property type="entry name" value="GTP_EFTU"/>
    <property type="match status" value="1"/>
</dbReference>
<dbReference type="GO" id="GO:0005525">
    <property type="term" value="F:GTP binding"/>
    <property type="evidence" value="ECO:0007669"/>
    <property type="project" value="UniProtKB-KW"/>
</dbReference>
<dbReference type="PANTHER" id="PTHR43261:SF1">
    <property type="entry name" value="RIBOSOME-RELEASING FACTOR 2, MITOCHONDRIAL"/>
    <property type="match status" value="1"/>
</dbReference>
<dbReference type="SUPFAM" id="SSF52540">
    <property type="entry name" value="P-loop containing nucleoside triphosphate hydrolases"/>
    <property type="match status" value="1"/>
</dbReference>
<dbReference type="Gene3D" id="3.30.230.10">
    <property type="match status" value="1"/>
</dbReference>
<dbReference type="GO" id="GO:0003924">
    <property type="term" value="F:GTPase activity"/>
    <property type="evidence" value="ECO:0007669"/>
    <property type="project" value="InterPro"/>
</dbReference>
<reference evidence="7" key="2">
    <citation type="journal article" date="2021" name="PeerJ">
        <title>Extensive microbial diversity within the chicken gut microbiome revealed by metagenomics and culture.</title>
        <authorList>
            <person name="Gilroy R."/>
            <person name="Ravi A."/>
            <person name="Getino M."/>
            <person name="Pursley I."/>
            <person name="Horton D.L."/>
            <person name="Alikhan N.F."/>
            <person name="Baker D."/>
            <person name="Gharbi K."/>
            <person name="Hall N."/>
            <person name="Watson M."/>
            <person name="Adriaenssens E.M."/>
            <person name="Foster-Nyarko E."/>
            <person name="Jarju S."/>
            <person name="Secka A."/>
            <person name="Antonio M."/>
            <person name="Oren A."/>
            <person name="Chaudhuri R.R."/>
            <person name="La Ragione R."/>
            <person name="Hildebrand F."/>
            <person name="Pallen M.J."/>
        </authorList>
    </citation>
    <scope>NUCLEOTIDE SEQUENCE</scope>
    <source>
        <strain evidence="7">ChiSjej4B22-9803</strain>
    </source>
</reference>
<dbReference type="Gene3D" id="3.30.70.240">
    <property type="match status" value="1"/>
</dbReference>
<dbReference type="GO" id="GO:0032790">
    <property type="term" value="P:ribosome disassembly"/>
    <property type="evidence" value="ECO:0007669"/>
    <property type="project" value="TreeGrafter"/>
</dbReference>
<evidence type="ECO:0000256" key="3">
    <source>
        <dbReference type="ARBA" id="ARBA00022917"/>
    </source>
</evidence>
<dbReference type="InterPro" id="IPR005517">
    <property type="entry name" value="Transl_elong_EFG/EF2_IV"/>
</dbReference>
<dbReference type="InterPro" id="IPR005225">
    <property type="entry name" value="Small_GTP-bd"/>
</dbReference>
<feature type="domain" description="Tr-type G" evidence="6">
    <location>
        <begin position="1"/>
        <end position="225"/>
    </location>
</feature>
<evidence type="ECO:0000259" key="6">
    <source>
        <dbReference type="PROSITE" id="PS51722"/>
    </source>
</evidence>
<proteinExistence type="predicted"/>
<keyword evidence="2" id="KW-0547">Nucleotide-binding</keyword>
<dbReference type="InterPro" id="IPR014721">
    <property type="entry name" value="Ribsml_uS5_D2-typ_fold_subgr"/>
</dbReference>
<dbReference type="PROSITE" id="PS51722">
    <property type="entry name" value="G_TR_2"/>
    <property type="match status" value="1"/>
</dbReference>
<dbReference type="Gene3D" id="3.30.70.870">
    <property type="entry name" value="Elongation Factor G (Translational Gtpase), domain 3"/>
    <property type="match status" value="1"/>
</dbReference>
<keyword evidence="5" id="KW-0046">Antibiotic resistance</keyword>
<dbReference type="SUPFAM" id="SSF54211">
    <property type="entry name" value="Ribosomal protein S5 domain 2-like"/>
    <property type="match status" value="1"/>
</dbReference>
<evidence type="ECO:0000313" key="8">
    <source>
        <dbReference type="Proteomes" id="UP000824111"/>
    </source>
</evidence>
<evidence type="ECO:0000256" key="2">
    <source>
        <dbReference type="ARBA" id="ARBA00022741"/>
    </source>
</evidence>
<dbReference type="CDD" id="cd03711">
    <property type="entry name" value="Tet_C"/>
    <property type="match status" value="1"/>
</dbReference>
<dbReference type="Pfam" id="PF22042">
    <property type="entry name" value="EF-G_D2"/>
    <property type="match status" value="1"/>
</dbReference>
<protein>
    <submittedName>
        <fullName evidence="7">TetM/TetW/TetO/TetS family tetracycline resistance ribosomal protection protein</fullName>
    </submittedName>
</protein>
<name>A0A9D1S613_9FIRM</name>
<dbReference type="Gene3D" id="2.40.30.10">
    <property type="entry name" value="Translation factors"/>
    <property type="match status" value="1"/>
</dbReference>
<dbReference type="InterPro" id="IPR020568">
    <property type="entry name" value="Ribosomal_Su5_D2-typ_SF"/>
</dbReference>
<comment type="caution">
    <text evidence="7">The sequence shown here is derived from an EMBL/GenBank/DDBJ whole genome shotgun (WGS) entry which is preliminary data.</text>
</comment>
<gene>
    <name evidence="7" type="ORF">IAB04_00075</name>
</gene>
<dbReference type="InterPro" id="IPR053905">
    <property type="entry name" value="EF-G-like_DII"/>
</dbReference>
<dbReference type="InterPro" id="IPR035650">
    <property type="entry name" value="Tet_C"/>
</dbReference>
<sequence>MKKTIGILAHVDAGKTTLAEQLLYNTHRIRTRGRVDDGDTVLDTDAVERQRGITVFSDIACFPYRESLFYLVDTPGHIDFAAEMERVLPVLDYAVLVISSVEGVQGHTETVWELLREYRVPVFFFINKTDRVGADPQGVLRTLKSRFSPDIIDFETEYTEKVAELREDLLALYLEDRVDEALWAEAAVRAIRERELFLCFCGSALNNEGVDAFLAALDRFTVTQFDEAAPFAGQVFKIRYDKQGNRLTLLKITGGTLHVRDRFGFAVEDETVYETVHEIRRYTGAKYEQVQALSAGDVCAVTGLRYTQAGTVIGGTGVNIRLKTTPMLVARVWFDESIPLRTVLEKFRLLEEEDPLLGVQWNEALQELRVHIMGTVQLEILQAVCAERFGLQVQFGACEVLYQETIRNTVIGCGHFEPLKHYAEVHLQLAPLPRGSGIVFRSACPQDVLDKSYQNLIRTHVFEKTHTGVLANMPITDLEITLLTGRAHLKHTHGGDFREAVYRAIRQGLCKAESVLLEPLYRFSITVPGGDLGRVLADVQKMCGTFEAPETMGGTAMVRGTLPVSEAMDYAKELLAFTKGSGRISTAFGGYAECHDTAAVLEKIGYDPAHDRENSADSVFCSHGSGFVVKWQEADGYMHCRLD</sequence>
<reference evidence="7" key="1">
    <citation type="submission" date="2020-10" db="EMBL/GenBank/DDBJ databases">
        <authorList>
            <person name="Gilroy R."/>
        </authorList>
    </citation>
    <scope>NUCLEOTIDE SEQUENCE</scope>
    <source>
        <strain evidence="7">ChiSjej4B22-9803</strain>
    </source>
</reference>
<dbReference type="PANTHER" id="PTHR43261">
    <property type="entry name" value="TRANSLATION ELONGATION FACTOR G-RELATED"/>
    <property type="match status" value="1"/>
</dbReference>
<dbReference type="InterPro" id="IPR000640">
    <property type="entry name" value="EFG_V-like"/>
</dbReference>
<keyword evidence="3" id="KW-0648">Protein biosynthesis</keyword>
<dbReference type="GO" id="GO:0006412">
    <property type="term" value="P:translation"/>
    <property type="evidence" value="ECO:0007669"/>
    <property type="project" value="UniProtKB-KW"/>
</dbReference>
<dbReference type="Pfam" id="PF00679">
    <property type="entry name" value="EFG_C"/>
    <property type="match status" value="1"/>
</dbReference>
<dbReference type="SUPFAM" id="SSF50447">
    <property type="entry name" value="Translation proteins"/>
    <property type="match status" value="1"/>
</dbReference>
<dbReference type="InterPro" id="IPR009000">
    <property type="entry name" value="Transl_B-barrel_sf"/>
</dbReference>
<comment type="function">
    <text evidence="1">Abolishes the inhibitory effect of tetracyclin on protein synthesis by a non-covalent modification of the ribosomes.</text>
</comment>
<dbReference type="Gene3D" id="3.40.50.300">
    <property type="entry name" value="P-loop containing nucleotide triphosphate hydrolases"/>
    <property type="match status" value="1"/>
</dbReference>
<evidence type="ECO:0000256" key="1">
    <source>
        <dbReference type="ARBA" id="ARBA00003987"/>
    </source>
</evidence>
<keyword evidence="4" id="KW-0342">GTP-binding</keyword>
<dbReference type="SMART" id="SM00838">
    <property type="entry name" value="EFG_C"/>
    <property type="match status" value="1"/>
</dbReference>
<dbReference type="Proteomes" id="UP000824111">
    <property type="component" value="Unassembled WGS sequence"/>
</dbReference>
<evidence type="ECO:0000313" key="7">
    <source>
        <dbReference type="EMBL" id="HIU47738.1"/>
    </source>
</evidence>
<dbReference type="AlphaFoldDB" id="A0A9D1S613"/>
<accession>A0A9D1S613</accession>
<dbReference type="InterPro" id="IPR035647">
    <property type="entry name" value="EFG_III/V"/>
</dbReference>